<dbReference type="GO" id="GO:0110158">
    <property type="term" value="C:calpain complex"/>
    <property type="evidence" value="ECO:0007669"/>
    <property type="project" value="TreeGrafter"/>
</dbReference>
<keyword evidence="10" id="KW-1185">Reference proteome</keyword>
<evidence type="ECO:0000256" key="3">
    <source>
        <dbReference type="ARBA" id="ARBA00022490"/>
    </source>
</evidence>
<keyword evidence="4" id="KW-0479">Metal-binding</keyword>
<evidence type="ECO:0000256" key="5">
    <source>
        <dbReference type="ARBA" id="ARBA00022737"/>
    </source>
</evidence>
<reference evidence="9 10" key="1">
    <citation type="submission" date="2019-02" db="EMBL/GenBank/DDBJ databases">
        <title>Opniocepnalus argus genome.</title>
        <authorList>
            <person name="Zhou C."/>
            <person name="Xiao S."/>
        </authorList>
    </citation>
    <scope>NUCLEOTIDE SEQUENCE [LARGE SCALE GENOMIC DNA]</scope>
    <source>
        <strain evidence="9">OARG1902GOOAL</strain>
        <tissue evidence="9">Muscle</tissue>
    </source>
</reference>
<sequence length="181" mass="20913">MEISANELKNVLNRVITKHKDLNTEGFSLESCRSMIALMDVSFVSSASGWMCCLYEAQPAETHGGMDGTGRLNLQEFRHLWNKIKQWQGIFKHYNFDQSGSINSYEMRNAVNDAGFRLNNQLYDIITMRYANENMNIDFDSFISCLVRLEAMFRAFQAFDQDGDGMIRLSVLEWLQLTMYA</sequence>
<evidence type="ECO:0000313" key="9">
    <source>
        <dbReference type="EMBL" id="KAF3700840.1"/>
    </source>
</evidence>
<proteinExistence type="predicted"/>
<dbReference type="FunFam" id="1.10.238.10:FF:000270">
    <property type="entry name" value="calpain-3 isoform X7"/>
    <property type="match status" value="1"/>
</dbReference>
<dbReference type="Gene3D" id="1.10.238.10">
    <property type="entry name" value="EF-hand"/>
    <property type="match status" value="1"/>
</dbReference>
<name>A0A6G1QDU2_CHAAH</name>
<dbReference type="PROSITE" id="PS50222">
    <property type="entry name" value="EF_HAND_2"/>
    <property type="match status" value="2"/>
</dbReference>
<evidence type="ECO:0000256" key="6">
    <source>
        <dbReference type="ARBA" id="ARBA00022837"/>
    </source>
</evidence>
<accession>A0A6G1QDU2</accession>
<dbReference type="GO" id="GO:0005509">
    <property type="term" value="F:calcium ion binding"/>
    <property type="evidence" value="ECO:0007669"/>
    <property type="project" value="InterPro"/>
</dbReference>
<dbReference type="InterPro" id="IPR002048">
    <property type="entry name" value="EF_hand_dom"/>
</dbReference>
<evidence type="ECO:0000256" key="2">
    <source>
        <dbReference type="ARBA" id="ARBA00004496"/>
    </source>
</evidence>
<feature type="domain" description="EF-hand" evidence="8">
    <location>
        <begin position="147"/>
        <end position="181"/>
    </location>
</feature>
<dbReference type="InterPro" id="IPR011992">
    <property type="entry name" value="EF-hand-dom_pair"/>
</dbReference>
<keyword evidence="5" id="KW-0677">Repeat</keyword>
<keyword evidence="7" id="KW-0472">Membrane</keyword>
<dbReference type="GO" id="GO:0012505">
    <property type="term" value="C:endomembrane system"/>
    <property type="evidence" value="ECO:0007669"/>
    <property type="project" value="UniProtKB-SubCell"/>
</dbReference>
<evidence type="ECO:0000256" key="1">
    <source>
        <dbReference type="ARBA" id="ARBA00004308"/>
    </source>
</evidence>
<evidence type="ECO:0000256" key="7">
    <source>
        <dbReference type="ARBA" id="ARBA00023136"/>
    </source>
</evidence>
<dbReference type="EMBL" id="CM015727">
    <property type="protein sequence ID" value="KAF3700840.1"/>
    <property type="molecule type" value="Genomic_DNA"/>
</dbReference>
<evidence type="ECO:0000259" key="8">
    <source>
        <dbReference type="PROSITE" id="PS50222"/>
    </source>
</evidence>
<keyword evidence="6" id="KW-0106">Calcium</keyword>
<protein>
    <submittedName>
        <fullName evidence="9">Calpain-3</fullName>
    </submittedName>
</protein>
<comment type="subcellular location">
    <subcellularLocation>
        <location evidence="2">Cytoplasm</location>
    </subcellularLocation>
    <subcellularLocation>
        <location evidence="1">Endomembrane system</location>
    </subcellularLocation>
</comment>
<dbReference type="PANTHER" id="PTHR46735">
    <property type="entry name" value="CALPAIN, SMALL SUBUNIT 1 A-RELATED"/>
    <property type="match status" value="1"/>
</dbReference>
<evidence type="ECO:0000256" key="4">
    <source>
        <dbReference type="ARBA" id="ARBA00022723"/>
    </source>
</evidence>
<dbReference type="Pfam" id="PF21875">
    <property type="entry name" value="CAPN13-like_C_EFh"/>
    <property type="match status" value="1"/>
</dbReference>
<dbReference type="SUPFAM" id="SSF47473">
    <property type="entry name" value="EF-hand"/>
    <property type="match status" value="1"/>
</dbReference>
<feature type="domain" description="EF-hand" evidence="8">
    <location>
        <begin position="82"/>
        <end position="117"/>
    </location>
</feature>
<dbReference type="InterPro" id="IPR054069">
    <property type="entry name" value="CAPN3/13-like_C_EFh"/>
</dbReference>
<gene>
    <name evidence="9" type="ORF">EXN66_Car016528</name>
</gene>
<organism evidence="9 10">
    <name type="scientific">Channa argus</name>
    <name type="common">Northern snakehead</name>
    <name type="synonym">Ophicephalus argus</name>
    <dbReference type="NCBI Taxonomy" id="215402"/>
    <lineage>
        <taxon>Eukaryota</taxon>
        <taxon>Metazoa</taxon>
        <taxon>Chordata</taxon>
        <taxon>Craniata</taxon>
        <taxon>Vertebrata</taxon>
        <taxon>Euteleostomi</taxon>
        <taxon>Actinopterygii</taxon>
        <taxon>Neopterygii</taxon>
        <taxon>Teleostei</taxon>
        <taxon>Neoteleostei</taxon>
        <taxon>Acanthomorphata</taxon>
        <taxon>Anabantaria</taxon>
        <taxon>Anabantiformes</taxon>
        <taxon>Channoidei</taxon>
        <taxon>Channidae</taxon>
        <taxon>Channa</taxon>
    </lineage>
</organism>
<dbReference type="Proteomes" id="UP000503349">
    <property type="component" value="Chromosome 16"/>
</dbReference>
<reference evidence="10" key="2">
    <citation type="submission" date="2019-02" db="EMBL/GenBank/DDBJ databases">
        <title>Opniocepnalus argus Var Kimnra genome.</title>
        <authorList>
            <person name="Zhou C."/>
            <person name="Xiao S."/>
        </authorList>
    </citation>
    <scope>NUCLEOTIDE SEQUENCE [LARGE SCALE GENOMIC DNA]</scope>
</reference>
<dbReference type="PANTHER" id="PTHR46735:SF3">
    <property type="entry name" value="CALPAIN SMALL SUBUNIT 1-RELATED"/>
    <property type="match status" value="1"/>
</dbReference>
<dbReference type="AlphaFoldDB" id="A0A6G1QDU2"/>
<keyword evidence="3" id="KW-0963">Cytoplasm</keyword>
<evidence type="ECO:0000313" key="10">
    <source>
        <dbReference type="Proteomes" id="UP000503349"/>
    </source>
</evidence>